<proteinExistence type="inferred from homology"/>
<dbReference type="GO" id="GO:0045087">
    <property type="term" value="P:innate immune response"/>
    <property type="evidence" value="ECO:0007669"/>
    <property type="project" value="UniProtKB-KW"/>
</dbReference>
<dbReference type="GO" id="GO:0004888">
    <property type="term" value="F:transmembrane signaling receptor activity"/>
    <property type="evidence" value="ECO:0007669"/>
    <property type="project" value="InterPro"/>
</dbReference>
<comment type="caution">
    <text evidence="16">The sequence shown here is derived from an EMBL/GenBank/DDBJ whole genome shotgun (WGS) entry which is preliminary data.</text>
</comment>
<reference evidence="16" key="1">
    <citation type="submission" date="2019-08" db="EMBL/GenBank/DDBJ databases">
        <title>The improved chromosome-level genome for the pearl oyster Pinctada fucata martensii using PacBio sequencing and Hi-C.</title>
        <authorList>
            <person name="Zheng Z."/>
        </authorList>
    </citation>
    <scope>NUCLEOTIDE SEQUENCE</scope>
    <source>
        <strain evidence="16">ZZ-2019</strain>
        <tissue evidence="16">Adductor muscle</tissue>
    </source>
</reference>
<keyword evidence="9 13" id="KW-1133">Transmembrane helix</keyword>
<dbReference type="PANTHER" id="PTHR24365:SF541">
    <property type="entry name" value="PROTEIN TOLL-RELATED"/>
    <property type="match status" value="1"/>
</dbReference>
<evidence type="ECO:0000256" key="14">
    <source>
        <dbReference type="SAM" id="SignalP"/>
    </source>
</evidence>
<dbReference type="InterPro" id="IPR000157">
    <property type="entry name" value="TIR_dom"/>
</dbReference>
<evidence type="ECO:0000256" key="2">
    <source>
        <dbReference type="ARBA" id="ARBA00009634"/>
    </source>
</evidence>
<sequence>MDNHVYSAVLLILTSWISSTLSVNQSDCPAFCKCNLKQVSATCSNKKEKLEHAPAVPAYVKKLKLDSNDIPLISNSTFDNLLSINLTLLSMKSCQVRLIKENSFENLMHLKTLDLGSNVKVNVSSLKLALKSLQKIELKRLSLDYMNWKTKQLSMGIFEHLVGYRVQKLTLSGNNIQTWSDAASIGLRNLSELILSNNRVMTCDHLSTLTSLQYIDLSSNMIPRCDMGMLPPSLVILRLSHNKLRKFPKLCSDDGNTVLLPHLNELKIDYNNINTIENILHPCFPSLTHLTLEGNDIKRFPEKTFSYMPRLLYLHLNRMIRGVKVIERNAFDIPSLKRLYFRGNKFSFSVKTLIYSISFGKCKNLEILDLSYNRMPTSAEALHQILFGLKTLTQLRLESVGWKAIPEELFEMFPNMEKVWLSHNGIHKIDRSLFPEKMKLKVIYLNHNGFSSLSSGSFPKFFWKYAERIDLSGNPYPCNCDLMWFRNKLNSSPSLFHEYPQKYICSSPKEFRGIEISKFNITEEDCRTESELVITLCSTISFFVFAGFIILCLYKARWHIRYWIYLLRFRRTGIERKHDDNNGFAFDVFVSYAEEDGDFVHNILLNKLEAEHKYRLCIHARDFEAGRMIVDNIAENMTSSRQVLLVLSESFCKSKWCKLEQLIALDRWLNNESEPIVMIMLEGIHSKNMNKDMRILLSTTTYVQWTLNDTGKEVFWNQLLVSLKR</sequence>
<accession>A0AA89BSZ0</accession>
<comment type="similarity">
    <text evidence="2">Belongs to the Toll-like receptor family.</text>
</comment>
<evidence type="ECO:0000313" key="17">
    <source>
        <dbReference type="Proteomes" id="UP001186944"/>
    </source>
</evidence>
<dbReference type="FunFam" id="3.40.50.10140:FF:000001">
    <property type="entry name" value="Toll-like receptor 2"/>
    <property type="match status" value="1"/>
</dbReference>
<comment type="subcellular location">
    <subcellularLocation>
        <location evidence="1">Membrane</location>
        <topology evidence="1">Single-pass type I membrane protein</topology>
    </subcellularLocation>
</comment>
<evidence type="ECO:0000256" key="1">
    <source>
        <dbReference type="ARBA" id="ARBA00004479"/>
    </source>
</evidence>
<dbReference type="InterPro" id="IPR032675">
    <property type="entry name" value="LRR_dom_sf"/>
</dbReference>
<dbReference type="SMART" id="SM00369">
    <property type="entry name" value="LRR_TYP"/>
    <property type="match status" value="6"/>
</dbReference>
<dbReference type="SUPFAM" id="SSF52200">
    <property type="entry name" value="Toll/Interleukin receptor TIR domain"/>
    <property type="match status" value="1"/>
</dbReference>
<dbReference type="InterPro" id="IPR003591">
    <property type="entry name" value="Leu-rich_rpt_typical-subtyp"/>
</dbReference>
<keyword evidence="10 13" id="KW-0472">Membrane</keyword>
<dbReference type="InterPro" id="IPR026906">
    <property type="entry name" value="LRR_5"/>
</dbReference>
<gene>
    <name evidence="16" type="ORF">FSP39_012208</name>
</gene>
<dbReference type="Pfam" id="PF13676">
    <property type="entry name" value="TIR_2"/>
    <property type="match status" value="1"/>
</dbReference>
<organism evidence="16 17">
    <name type="scientific">Pinctada imbricata</name>
    <name type="common">Atlantic pearl-oyster</name>
    <name type="synonym">Pinctada martensii</name>
    <dbReference type="NCBI Taxonomy" id="66713"/>
    <lineage>
        <taxon>Eukaryota</taxon>
        <taxon>Metazoa</taxon>
        <taxon>Spiralia</taxon>
        <taxon>Lophotrochozoa</taxon>
        <taxon>Mollusca</taxon>
        <taxon>Bivalvia</taxon>
        <taxon>Autobranchia</taxon>
        <taxon>Pteriomorphia</taxon>
        <taxon>Pterioida</taxon>
        <taxon>Pterioidea</taxon>
        <taxon>Pteriidae</taxon>
        <taxon>Pinctada</taxon>
    </lineage>
</organism>
<dbReference type="EMBL" id="VSWD01000009">
    <property type="protein sequence ID" value="KAK3093175.1"/>
    <property type="molecule type" value="Genomic_DNA"/>
</dbReference>
<keyword evidence="6 14" id="KW-0732">Signal</keyword>
<name>A0AA89BSZ0_PINIB</name>
<dbReference type="SUPFAM" id="SSF52058">
    <property type="entry name" value="L domain-like"/>
    <property type="match status" value="2"/>
</dbReference>
<dbReference type="Gene3D" id="3.80.10.10">
    <property type="entry name" value="Ribonuclease Inhibitor"/>
    <property type="match status" value="3"/>
</dbReference>
<dbReference type="SMART" id="SM00255">
    <property type="entry name" value="TIR"/>
    <property type="match status" value="1"/>
</dbReference>
<evidence type="ECO:0000256" key="9">
    <source>
        <dbReference type="ARBA" id="ARBA00022989"/>
    </source>
</evidence>
<evidence type="ECO:0000256" key="10">
    <source>
        <dbReference type="ARBA" id="ARBA00023136"/>
    </source>
</evidence>
<evidence type="ECO:0000256" key="4">
    <source>
        <dbReference type="ARBA" id="ARBA00022614"/>
    </source>
</evidence>
<dbReference type="InterPro" id="IPR001611">
    <property type="entry name" value="Leu-rich_rpt"/>
</dbReference>
<keyword evidence="5 13" id="KW-0812">Transmembrane</keyword>
<evidence type="ECO:0000313" key="16">
    <source>
        <dbReference type="EMBL" id="KAK3093175.1"/>
    </source>
</evidence>
<dbReference type="Gene3D" id="3.40.50.10140">
    <property type="entry name" value="Toll/interleukin-1 receptor homology (TIR) domain"/>
    <property type="match status" value="1"/>
</dbReference>
<keyword evidence="4" id="KW-0433">Leucine-rich repeat</keyword>
<evidence type="ECO:0000256" key="7">
    <source>
        <dbReference type="ARBA" id="ARBA00022737"/>
    </source>
</evidence>
<evidence type="ECO:0000256" key="13">
    <source>
        <dbReference type="SAM" id="Phobius"/>
    </source>
</evidence>
<feature type="chain" id="PRO_5041680594" description="TIR domain-containing protein" evidence="14">
    <location>
        <begin position="23"/>
        <end position="725"/>
    </location>
</feature>
<dbReference type="Pfam" id="PF13306">
    <property type="entry name" value="LRR_5"/>
    <property type="match status" value="2"/>
</dbReference>
<evidence type="ECO:0000259" key="15">
    <source>
        <dbReference type="PROSITE" id="PS50104"/>
    </source>
</evidence>
<keyword evidence="7" id="KW-0677">Repeat</keyword>
<evidence type="ECO:0000256" key="12">
    <source>
        <dbReference type="ARBA" id="ARBA00023180"/>
    </source>
</evidence>
<feature type="transmembrane region" description="Helical" evidence="13">
    <location>
        <begin position="532"/>
        <end position="554"/>
    </location>
</feature>
<keyword evidence="12" id="KW-0325">Glycoprotein</keyword>
<evidence type="ECO:0000256" key="8">
    <source>
        <dbReference type="ARBA" id="ARBA00022859"/>
    </source>
</evidence>
<dbReference type="PRINTS" id="PR01537">
    <property type="entry name" value="INTRLKN1R1F"/>
</dbReference>
<dbReference type="PROSITE" id="PS50104">
    <property type="entry name" value="TIR"/>
    <property type="match status" value="1"/>
</dbReference>
<feature type="signal peptide" evidence="14">
    <location>
        <begin position="1"/>
        <end position="22"/>
    </location>
</feature>
<evidence type="ECO:0000256" key="3">
    <source>
        <dbReference type="ARBA" id="ARBA00022588"/>
    </source>
</evidence>
<keyword evidence="11" id="KW-0675">Receptor</keyword>
<protein>
    <recommendedName>
        <fullName evidence="15">TIR domain-containing protein</fullName>
    </recommendedName>
</protein>
<feature type="domain" description="TIR" evidence="15">
    <location>
        <begin position="584"/>
        <end position="723"/>
    </location>
</feature>
<keyword evidence="3" id="KW-0399">Innate immunity</keyword>
<evidence type="ECO:0000256" key="11">
    <source>
        <dbReference type="ARBA" id="ARBA00023170"/>
    </source>
</evidence>
<dbReference type="Pfam" id="PF13855">
    <property type="entry name" value="LRR_8"/>
    <property type="match status" value="1"/>
</dbReference>
<dbReference type="PIRSF" id="PIRSF037595">
    <property type="entry name" value="Toll-like_receptor"/>
    <property type="match status" value="1"/>
</dbReference>
<dbReference type="InterPro" id="IPR000483">
    <property type="entry name" value="Cys-rich_flank_reg_C"/>
</dbReference>
<dbReference type="InterPro" id="IPR017241">
    <property type="entry name" value="Toll-like_receptor"/>
</dbReference>
<dbReference type="AlphaFoldDB" id="A0AA89BSZ0"/>
<dbReference type="SMART" id="SM00082">
    <property type="entry name" value="LRRCT"/>
    <property type="match status" value="1"/>
</dbReference>
<dbReference type="PANTHER" id="PTHR24365">
    <property type="entry name" value="TOLL-LIKE RECEPTOR"/>
    <property type="match status" value="1"/>
</dbReference>
<evidence type="ECO:0000256" key="5">
    <source>
        <dbReference type="ARBA" id="ARBA00022692"/>
    </source>
</evidence>
<keyword evidence="17" id="KW-1185">Reference proteome</keyword>
<dbReference type="GO" id="GO:0002224">
    <property type="term" value="P:toll-like receptor signaling pathway"/>
    <property type="evidence" value="ECO:0007669"/>
    <property type="project" value="InterPro"/>
</dbReference>
<dbReference type="GO" id="GO:0005886">
    <property type="term" value="C:plasma membrane"/>
    <property type="evidence" value="ECO:0007669"/>
    <property type="project" value="TreeGrafter"/>
</dbReference>
<evidence type="ECO:0000256" key="6">
    <source>
        <dbReference type="ARBA" id="ARBA00022729"/>
    </source>
</evidence>
<dbReference type="Proteomes" id="UP001186944">
    <property type="component" value="Unassembled WGS sequence"/>
</dbReference>
<keyword evidence="8" id="KW-0391">Immunity</keyword>
<dbReference type="InterPro" id="IPR035897">
    <property type="entry name" value="Toll_tir_struct_dom_sf"/>
</dbReference>
<dbReference type="PROSITE" id="PS51450">
    <property type="entry name" value="LRR"/>
    <property type="match status" value="1"/>
</dbReference>